<protein>
    <submittedName>
        <fullName evidence="1">Uncharacterized protein</fullName>
    </submittedName>
</protein>
<reference evidence="1 2" key="1">
    <citation type="journal article" date="2014" name="PLoS ONE">
        <title>The first complete genome sequence of the class fimbriimonadia in the phylum armatimonadetes.</title>
        <authorList>
            <person name="Hu Z.Y."/>
            <person name="Wang Y.Z."/>
            <person name="Im W.T."/>
            <person name="Wang S.Y."/>
            <person name="Zhao G.P."/>
            <person name="Zheng H.J."/>
            <person name="Quan Z.X."/>
        </authorList>
    </citation>
    <scope>NUCLEOTIDE SEQUENCE [LARGE SCALE GENOMIC DNA]</scope>
    <source>
        <strain evidence="1">Gsoil 348</strain>
    </source>
</reference>
<sequence>MEAYVREALLMQLEEDAPIRLTPDQVAIIAQAESDIDAGKGLSIEEVRAELAAHRQKWQAANPR</sequence>
<accession>A0A068NS22</accession>
<organism evidence="1 2">
    <name type="scientific">Fimbriimonas ginsengisoli Gsoil 348</name>
    <dbReference type="NCBI Taxonomy" id="661478"/>
    <lineage>
        <taxon>Bacteria</taxon>
        <taxon>Bacillati</taxon>
        <taxon>Armatimonadota</taxon>
        <taxon>Fimbriimonadia</taxon>
        <taxon>Fimbriimonadales</taxon>
        <taxon>Fimbriimonadaceae</taxon>
        <taxon>Fimbriimonas</taxon>
    </lineage>
</organism>
<dbReference type="HOGENOM" id="CLU_2861174_0_0_0"/>
<evidence type="ECO:0000313" key="1">
    <source>
        <dbReference type="EMBL" id="AIE86132.1"/>
    </source>
</evidence>
<dbReference type="EMBL" id="CP007139">
    <property type="protein sequence ID" value="AIE86132.1"/>
    <property type="molecule type" value="Genomic_DNA"/>
</dbReference>
<keyword evidence="2" id="KW-1185">Reference proteome</keyword>
<dbReference type="AlphaFoldDB" id="A0A068NS22"/>
<dbReference type="KEGG" id="fgi:OP10G_2764"/>
<dbReference type="Gene3D" id="1.10.1220.170">
    <property type="match status" value="1"/>
</dbReference>
<dbReference type="Proteomes" id="UP000027982">
    <property type="component" value="Chromosome"/>
</dbReference>
<name>A0A068NS22_FIMGI</name>
<gene>
    <name evidence="1" type="ORF">OP10G_2764</name>
</gene>
<evidence type="ECO:0000313" key="2">
    <source>
        <dbReference type="Proteomes" id="UP000027982"/>
    </source>
</evidence>
<proteinExistence type="predicted"/>